<dbReference type="Gene3D" id="2.40.128.20">
    <property type="match status" value="1"/>
</dbReference>
<dbReference type="InterPro" id="IPR002970">
    <property type="entry name" value="Tick_his-bd"/>
</dbReference>
<dbReference type="GO" id="GO:0030682">
    <property type="term" value="P:symbiont-mediated perturbation of host defenses"/>
    <property type="evidence" value="ECO:0007669"/>
    <property type="project" value="InterPro"/>
</dbReference>
<evidence type="ECO:0000313" key="2">
    <source>
        <dbReference type="EMBL" id="JAC92580.1"/>
    </source>
</evidence>
<dbReference type="AlphaFoldDB" id="A0A090XBV2"/>
<dbReference type="Pfam" id="PF02098">
    <property type="entry name" value="His_binding"/>
    <property type="match status" value="1"/>
</dbReference>
<accession>A0A090XBV2</accession>
<protein>
    <submittedName>
        <fullName evidence="2">Putative salivary secreted protein</fullName>
    </submittedName>
</protein>
<organism evidence="2">
    <name type="scientific">Ixodes ricinus</name>
    <name type="common">Common tick</name>
    <name type="synonym">Acarus ricinus</name>
    <dbReference type="NCBI Taxonomy" id="34613"/>
    <lineage>
        <taxon>Eukaryota</taxon>
        <taxon>Metazoa</taxon>
        <taxon>Ecdysozoa</taxon>
        <taxon>Arthropoda</taxon>
        <taxon>Chelicerata</taxon>
        <taxon>Arachnida</taxon>
        <taxon>Acari</taxon>
        <taxon>Parasitiformes</taxon>
        <taxon>Ixodida</taxon>
        <taxon>Ixodoidea</taxon>
        <taxon>Ixodidae</taxon>
        <taxon>Ixodinae</taxon>
        <taxon>Ixodes</taxon>
    </lineage>
</organism>
<feature type="chain" id="PRO_5001867064" evidence="1">
    <location>
        <begin position="22"/>
        <end position="239"/>
    </location>
</feature>
<dbReference type="InterPro" id="IPR012674">
    <property type="entry name" value="Calycin"/>
</dbReference>
<dbReference type="EMBL" id="GBIH01002130">
    <property type="protein sequence ID" value="JAC92580.1"/>
    <property type="molecule type" value="mRNA"/>
</dbReference>
<sequence length="239" mass="26652">MSQTPALSFLLFFALATGALGSLSKRKTVVKAFNKKETPFYFNTNASESQNMSRVLFTGEPTNILYRSYEEDPLFGVTGQCPYLMPEPTQVPSGSFRIVLGYRKDGERVNVTKHAELRTYDGYPAPNILSIKPAKANSKESRLYTLIFSDYYNCSVVKSSYMSGCEIWAPTSTAGQEPTPCCLFLYEILCGKIEIQNVQSGCLLNPNPDRGTRTCRGSLPRKTSEKHTNCCNVKVNSRE</sequence>
<keyword evidence="1" id="KW-0732">Signal</keyword>
<feature type="signal peptide" evidence="1">
    <location>
        <begin position="1"/>
        <end position="21"/>
    </location>
</feature>
<evidence type="ECO:0000256" key="1">
    <source>
        <dbReference type="SAM" id="SignalP"/>
    </source>
</evidence>
<name>A0A090XBV2_IXORI</name>
<proteinExistence type="evidence at transcript level"/>
<dbReference type="GO" id="GO:0043176">
    <property type="term" value="F:amine binding"/>
    <property type="evidence" value="ECO:0007669"/>
    <property type="project" value="InterPro"/>
</dbReference>
<dbReference type="SUPFAM" id="SSF50814">
    <property type="entry name" value="Lipocalins"/>
    <property type="match status" value="1"/>
</dbReference>
<reference evidence="2" key="1">
    <citation type="journal article" date="2015" name="PLoS Negl. Trop. Dis.">
        <title>Deep Sequencing Analysis of the Ixodes ricinus Haemocytome.</title>
        <authorList>
            <person name="Kotsyfakis M."/>
            <person name="Kopacek P."/>
            <person name="Franta Z."/>
            <person name="Pedra J.H."/>
            <person name="Ribeiro J.M."/>
        </authorList>
    </citation>
    <scope>NUCLEOTIDE SEQUENCE</scope>
</reference>